<dbReference type="GO" id="GO:0051287">
    <property type="term" value="F:NAD binding"/>
    <property type="evidence" value="ECO:0007669"/>
    <property type="project" value="InterPro"/>
</dbReference>
<dbReference type="PROSITE" id="PS00470">
    <property type="entry name" value="IDH_IMDH"/>
    <property type="match status" value="1"/>
</dbReference>
<gene>
    <name evidence="4" type="ORF">BSTOLATCC_MIC30491</name>
</gene>
<dbReference type="InterPro" id="IPR024084">
    <property type="entry name" value="IsoPropMal-DH-like_dom"/>
</dbReference>
<dbReference type="EMBL" id="CAJZBQ010000030">
    <property type="protein sequence ID" value="CAG9322111.1"/>
    <property type="molecule type" value="Genomic_DNA"/>
</dbReference>
<dbReference type="SMART" id="SM01329">
    <property type="entry name" value="Iso_dh"/>
    <property type="match status" value="1"/>
</dbReference>
<feature type="domain" description="Isopropylmalate dehydrogenase-like" evidence="3">
    <location>
        <begin position="13"/>
        <end position="337"/>
    </location>
</feature>
<name>A0AAU9JAD4_9CILI</name>
<reference evidence="4" key="1">
    <citation type="submission" date="2021-09" db="EMBL/GenBank/DDBJ databases">
        <authorList>
            <consortium name="AG Swart"/>
            <person name="Singh M."/>
            <person name="Singh A."/>
            <person name="Seah K."/>
            <person name="Emmerich C."/>
        </authorList>
    </citation>
    <scope>NUCLEOTIDE SEQUENCE</scope>
    <source>
        <strain evidence="4">ATCC30299</strain>
    </source>
</reference>
<protein>
    <recommendedName>
        <fullName evidence="3">Isopropylmalate dehydrogenase-like domain-containing protein</fullName>
    </recommendedName>
</protein>
<evidence type="ECO:0000313" key="5">
    <source>
        <dbReference type="Proteomes" id="UP001162131"/>
    </source>
</evidence>
<keyword evidence="5" id="KW-1185">Reference proteome</keyword>
<dbReference type="Proteomes" id="UP001162131">
    <property type="component" value="Unassembled WGS sequence"/>
</dbReference>
<evidence type="ECO:0000256" key="2">
    <source>
        <dbReference type="ARBA" id="ARBA00023002"/>
    </source>
</evidence>
<keyword evidence="2" id="KW-0560">Oxidoreductase</keyword>
<proteinExistence type="inferred from homology"/>
<dbReference type="GO" id="GO:0004449">
    <property type="term" value="F:isocitrate dehydrogenase (NAD+) activity"/>
    <property type="evidence" value="ECO:0007669"/>
    <property type="project" value="TreeGrafter"/>
</dbReference>
<evidence type="ECO:0000259" key="3">
    <source>
        <dbReference type="SMART" id="SM01329"/>
    </source>
</evidence>
<dbReference type="PANTHER" id="PTHR11835">
    <property type="entry name" value="DECARBOXYLATING DEHYDROGENASES-ISOCITRATE, ISOPROPYLMALATE, TARTRATE"/>
    <property type="match status" value="1"/>
</dbReference>
<dbReference type="GO" id="GO:0006099">
    <property type="term" value="P:tricarboxylic acid cycle"/>
    <property type="evidence" value="ECO:0007669"/>
    <property type="project" value="TreeGrafter"/>
</dbReference>
<dbReference type="GO" id="GO:0005739">
    <property type="term" value="C:mitochondrion"/>
    <property type="evidence" value="ECO:0007669"/>
    <property type="project" value="TreeGrafter"/>
</dbReference>
<dbReference type="SUPFAM" id="SSF53659">
    <property type="entry name" value="Isocitrate/Isopropylmalate dehydrogenase-like"/>
    <property type="match status" value="1"/>
</dbReference>
<sequence>MISKAFRRFSSFRVVLMPGDGIGPEVANSVVDIFDAAQVPISWVHADLINKSAKPGEDPFNRDTLCQIREHKIGLKGPTGTPIGGGHVSLNVHLRRELDLYANVRPCKTVPGVRTVYENVDLVTIRENTEGEYSGKEHEVIPGVIENLKIVSERACLRIARYAFDYCEKYGRSKVHAFHKASVMKMGDGLFLKKVREIAKLHPKVPYFEKNMDTGCGILVSNPSNFDVMVMPNLYGDIVSDVCAGLIGGLGLTPSANIGEEHAIFEAVHGSAPDIAGKNLANPTALLFSSIMMLKHLNLLEHAEKIEKAIHSVLVEGTVRTGDLGGRSKTTEYTKAIIDKIKG</sequence>
<dbReference type="AlphaFoldDB" id="A0AAU9JAD4"/>
<evidence type="ECO:0000313" key="4">
    <source>
        <dbReference type="EMBL" id="CAG9322111.1"/>
    </source>
</evidence>
<comment type="similarity">
    <text evidence="1">Belongs to the isocitrate and isopropylmalate dehydrogenases family.</text>
</comment>
<dbReference type="GO" id="GO:0000287">
    <property type="term" value="F:magnesium ion binding"/>
    <property type="evidence" value="ECO:0007669"/>
    <property type="project" value="InterPro"/>
</dbReference>
<dbReference type="PANTHER" id="PTHR11835:SF34">
    <property type="entry name" value="ISOCITRATE DEHYDROGENASE [NAD] SUBUNIT ALPHA, MITOCHONDRIAL"/>
    <property type="match status" value="1"/>
</dbReference>
<organism evidence="4 5">
    <name type="scientific">Blepharisma stoltei</name>
    <dbReference type="NCBI Taxonomy" id="1481888"/>
    <lineage>
        <taxon>Eukaryota</taxon>
        <taxon>Sar</taxon>
        <taxon>Alveolata</taxon>
        <taxon>Ciliophora</taxon>
        <taxon>Postciliodesmatophora</taxon>
        <taxon>Heterotrichea</taxon>
        <taxon>Heterotrichida</taxon>
        <taxon>Blepharismidae</taxon>
        <taxon>Blepharisma</taxon>
    </lineage>
</organism>
<dbReference type="Pfam" id="PF00180">
    <property type="entry name" value="Iso_dh"/>
    <property type="match status" value="1"/>
</dbReference>
<evidence type="ECO:0000256" key="1">
    <source>
        <dbReference type="ARBA" id="ARBA00007769"/>
    </source>
</evidence>
<dbReference type="InterPro" id="IPR019818">
    <property type="entry name" value="IsoCit/isopropylmalate_DH_CS"/>
</dbReference>
<comment type="caution">
    <text evidence="4">The sequence shown here is derived from an EMBL/GenBank/DDBJ whole genome shotgun (WGS) entry which is preliminary data.</text>
</comment>
<dbReference type="GO" id="GO:0006102">
    <property type="term" value="P:isocitrate metabolic process"/>
    <property type="evidence" value="ECO:0007669"/>
    <property type="project" value="TreeGrafter"/>
</dbReference>
<accession>A0AAU9JAD4</accession>
<dbReference type="Gene3D" id="3.40.718.10">
    <property type="entry name" value="Isopropylmalate Dehydrogenase"/>
    <property type="match status" value="1"/>
</dbReference>